<dbReference type="AlphaFoldDB" id="A0A1I1UJN7"/>
<dbReference type="InterPro" id="IPR004045">
    <property type="entry name" value="Glutathione_S-Trfase_N"/>
</dbReference>
<proteinExistence type="inferred from homology"/>
<feature type="domain" description="GST N-terminal" evidence="2">
    <location>
        <begin position="10"/>
        <end position="91"/>
    </location>
</feature>
<dbReference type="InterPro" id="IPR036282">
    <property type="entry name" value="Glutathione-S-Trfase_C_sf"/>
</dbReference>
<name>A0A1I1UJN7_9BURK</name>
<dbReference type="Gene3D" id="3.40.30.10">
    <property type="entry name" value="Glutaredoxin"/>
    <property type="match status" value="1"/>
</dbReference>
<dbReference type="OrthoDB" id="3828095at2"/>
<gene>
    <name evidence="4" type="ORF">SAMN04489710_10586</name>
</gene>
<dbReference type="PROSITE" id="PS50404">
    <property type="entry name" value="GST_NTER"/>
    <property type="match status" value="1"/>
</dbReference>
<dbReference type="PROSITE" id="PS50405">
    <property type="entry name" value="GST_CTER"/>
    <property type="match status" value="1"/>
</dbReference>
<sequence length="213" mass="23394">MTVSPAPSAPPALTLYYARGTCALAVRIALEEAGAEYTLARLDFAAQQQRSPEYLAVNPKGRVPALVTETGVLTETPALLAYVAQRFAQARLAPVAPHAFARMQEFHSYLASTVHVAHAHGRRGARWADEPEAIAAMQRKVAPNMVECFELIERHYLQGTWVLGEDYSVSDAYLFTVAGWLQSDGVDIARFPKVQAHHQRMAQRPAVQAALKD</sequence>
<dbReference type="Pfam" id="PF00043">
    <property type="entry name" value="GST_C"/>
    <property type="match status" value="1"/>
</dbReference>
<dbReference type="RefSeq" id="WP_092951320.1">
    <property type="nucleotide sequence ID" value="NZ_FOMQ01000005.1"/>
</dbReference>
<dbReference type="Proteomes" id="UP000199517">
    <property type="component" value="Unassembled WGS sequence"/>
</dbReference>
<keyword evidence="4" id="KW-0808">Transferase</keyword>
<dbReference type="InterPro" id="IPR036249">
    <property type="entry name" value="Thioredoxin-like_sf"/>
</dbReference>
<dbReference type="InterPro" id="IPR010987">
    <property type="entry name" value="Glutathione-S-Trfase_C-like"/>
</dbReference>
<dbReference type="Gene3D" id="1.20.1050.10">
    <property type="match status" value="1"/>
</dbReference>
<protein>
    <submittedName>
        <fullName evidence="4">Glutathione S-transferase</fullName>
    </submittedName>
</protein>
<dbReference type="PANTHER" id="PTHR44051">
    <property type="entry name" value="GLUTATHIONE S-TRANSFERASE-RELATED"/>
    <property type="match status" value="1"/>
</dbReference>
<keyword evidence="5" id="KW-1185">Reference proteome</keyword>
<dbReference type="SFLD" id="SFLDG01150">
    <property type="entry name" value="Main.1:_Beta-like"/>
    <property type="match status" value="1"/>
</dbReference>
<dbReference type="PANTHER" id="PTHR44051:SF8">
    <property type="entry name" value="GLUTATHIONE S-TRANSFERASE GSTA"/>
    <property type="match status" value="1"/>
</dbReference>
<evidence type="ECO:0000256" key="1">
    <source>
        <dbReference type="RuleBase" id="RU003494"/>
    </source>
</evidence>
<accession>A0A1I1UJN7</accession>
<evidence type="ECO:0000313" key="4">
    <source>
        <dbReference type="EMBL" id="SFD70805.1"/>
    </source>
</evidence>
<dbReference type="EMBL" id="FOMQ01000005">
    <property type="protein sequence ID" value="SFD70805.1"/>
    <property type="molecule type" value="Genomic_DNA"/>
</dbReference>
<dbReference type="SUPFAM" id="SSF47616">
    <property type="entry name" value="GST C-terminal domain-like"/>
    <property type="match status" value="1"/>
</dbReference>
<evidence type="ECO:0000259" key="2">
    <source>
        <dbReference type="PROSITE" id="PS50404"/>
    </source>
</evidence>
<reference evidence="5" key="1">
    <citation type="submission" date="2016-10" db="EMBL/GenBank/DDBJ databases">
        <authorList>
            <person name="Varghese N."/>
            <person name="Submissions S."/>
        </authorList>
    </citation>
    <scope>NUCLEOTIDE SEQUENCE [LARGE SCALE GENOMIC DNA]</scope>
    <source>
        <strain evidence="5">DSM 7481</strain>
    </source>
</reference>
<dbReference type="Pfam" id="PF02798">
    <property type="entry name" value="GST_N"/>
    <property type="match status" value="1"/>
</dbReference>
<dbReference type="SFLD" id="SFLDG00358">
    <property type="entry name" value="Main_(cytGST)"/>
    <property type="match status" value="1"/>
</dbReference>
<dbReference type="STRING" id="32040.SAMN04489710_10586"/>
<dbReference type="InterPro" id="IPR040079">
    <property type="entry name" value="Glutathione_S-Trfase"/>
</dbReference>
<dbReference type="CDD" id="cd03057">
    <property type="entry name" value="GST_N_Beta"/>
    <property type="match status" value="1"/>
</dbReference>
<dbReference type="CDD" id="cd03188">
    <property type="entry name" value="GST_C_Beta"/>
    <property type="match status" value="1"/>
</dbReference>
<evidence type="ECO:0000259" key="3">
    <source>
        <dbReference type="PROSITE" id="PS50405"/>
    </source>
</evidence>
<dbReference type="GO" id="GO:0016740">
    <property type="term" value="F:transferase activity"/>
    <property type="evidence" value="ECO:0007669"/>
    <property type="project" value="UniProtKB-KW"/>
</dbReference>
<feature type="domain" description="GST C-terminal" evidence="3">
    <location>
        <begin position="96"/>
        <end position="213"/>
    </location>
</feature>
<dbReference type="InterPro" id="IPR004046">
    <property type="entry name" value="GST_C"/>
</dbReference>
<dbReference type="SFLD" id="SFLDS00019">
    <property type="entry name" value="Glutathione_Transferase_(cytos"/>
    <property type="match status" value="1"/>
</dbReference>
<organism evidence="4 5">
    <name type="scientific">Paracidovorax konjaci</name>
    <dbReference type="NCBI Taxonomy" id="32040"/>
    <lineage>
        <taxon>Bacteria</taxon>
        <taxon>Pseudomonadati</taxon>
        <taxon>Pseudomonadota</taxon>
        <taxon>Betaproteobacteria</taxon>
        <taxon>Burkholderiales</taxon>
        <taxon>Comamonadaceae</taxon>
        <taxon>Paracidovorax</taxon>
    </lineage>
</organism>
<comment type="similarity">
    <text evidence="1">Belongs to the GST superfamily.</text>
</comment>
<dbReference type="SUPFAM" id="SSF52833">
    <property type="entry name" value="Thioredoxin-like"/>
    <property type="match status" value="1"/>
</dbReference>
<evidence type="ECO:0000313" key="5">
    <source>
        <dbReference type="Proteomes" id="UP000199517"/>
    </source>
</evidence>